<dbReference type="InterPro" id="IPR018605">
    <property type="entry name" value="Sororin"/>
</dbReference>
<dbReference type="Pfam" id="PF09666">
    <property type="entry name" value="Sororin_middle"/>
    <property type="match status" value="1"/>
</dbReference>
<feature type="compositionally biased region" description="Low complexity" evidence="9">
    <location>
        <begin position="49"/>
        <end position="59"/>
    </location>
</feature>
<feature type="compositionally biased region" description="Basic and acidic residues" evidence="9">
    <location>
        <begin position="28"/>
        <end position="48"/>
    </location>
</feature>
<keyword evidence="3" id="KW-0158">Chromosome</keyword>
<dbReference type="PANTHER" id="PTHR31092">
    <property type="entry name" value="SORORIN"/>
    <property type="match status" value="1"/>
</dbReference>
<name>A0AAJ7TIP4_PETMA</name>
<dbReference type="PANTHER" id="PTHR31092:SF2">
    <property type="entry name" value="SORORIN"/>
    <property type="match status" value="1"/>
</dbReference>
<dbReference type="GO" id="GO:0051301">
    <property type="term" value="P:cell division"/>
    <property type="evidence" value="ECO:0007669"/>
    <property type="project" value="UniProtKB-KW"/>
</dbReference>
<keyword evidence="6" id="KW-0539">Nucleus</keyword>
<gene>
    <name evidence="13" type="primary">CDCA5</name>
</gene>
<reference evidence="13" key="1">
    <citation type="submission" date="2025-08" db="UniProtKB">
        <authorList>
            <consortium name="RefSeq"/>
        </authorList>
    </citation>
    <scope>IDENTIFICATION</scope>
    <source>
        <tissue evidence="13">Sperm</tissue>
    </source>
</reference>
<feature type="compositionally biased region" description="Basic and acidic residues" evidence="9">
    <location>
        <begin position="70"/>
        <end position="81"/>
    </location>
</feature>
<keyword evidence="5" id="KW-0498">Mitosis</keyword>
<evidence type="ECO:0000256" key="1">
    <source>
        <dbReference type="ARBA" id="ARBA00004123"/>
    </source>
</evidence>
<evidence type="ECO:0000313" key="12">
    <source>
        <dbReference type="Proteomes" id="UP001318040"/>
    </source>
</evidence>
<dbReference type="GO" id="GO:0007064">
    <property type="term" value="P:mitotic sister chromatid cohesion"/>
    <property type="evidence" value="ECO:0007669"/>
    <property type="project" value="TreeGrafter"/>
</dbReference>
<evidence type="ECO:0000256" key="2">
    <source>
        <dbReference type="ARBA" id="ARBA00004286"/>
    </source>
</evidence>
<evidence type="ECO:0000256" key="5">
    <source>
        <dbReference type="ARBA" id="ARBA00022776"/>
    </source>
</evidence>
<protein>
    <submittedName>
        <fullName evidence="13">Sororin isoform X2</fullName>
    </submittedName>
</protein>
<proteinExistence type="inferred from homology"/>
<dbReference type="GO" id="GO:0031536">
    <property type="term" value="P:positive regulation of exit from mitosis"/>
    <property type="evidence" value="ECO:0007669"/>
    <property type="project" value="TreeGrafter"/>
</dbReference>
<dbReference type="RefSeq" id="XP_032818592.1">
    <property type="nucleotide sequence ID" value="XM_032962701.1"/>
</dbReference>
<dbReference type="Proteomes" id="UP001318040">
    <property type="component" value="Chromosome 29"/>
</dbReference>
<evidence type="ECO:0000259" key="10">
    <source>
        <dbReference type="Pfam" id="PF09666"/>
    </source>
</evidence>
<dbReference type="GO" id="GO:0007080">
    <property type="term" value="P:mitotic metaphase chromosome alignment"/>
    <property type="evidence" value="ECO:0007669"/>
    <property type="project" value="TreeGrafter"/>
</dbReference>
<feature type="domain" description="Sororin C-terminal region" evidence="11">
    <location>
        <begin position="245"/>
        <end position="266"/>
    </location>
</feature>
<evidence type="ECO:0000313" key="13">
    <source>
        <dbReference type="RefSeq" id="XP_032818592.1"/>
    </source>
</evidence>
<keyword evidence="12" id="KW-1185">Reference proteome</keyword>
<dbReference type="GO" id="GO:0006302">
    <property type="term" value="P:double-strand break repair"/>
    <property type="evidence" value="ECO:0007669"/>
    <property type="project" value="TreeGrafter"/>
</dbReference>
<comment type="subcellular location">
    <subcellularLocation>
        <location evidence="2">Chromosome</location>
    </subcellularLocation>
    <subcellularLocation>
        <location evidence="1">Nucleus</location>
    </subcellularLocation>
</comment>
<feature type="compositionally biased region" description="Low complexity" evidence="9">
    <location>
        <begin position="9"/>
        <end position="27"/>
    </location>
</feature>
<feature type="domain" description="Sororin-like middle region" evidence="10">
    <location>
        <begin position="132"/>
        <end position="186"/>
    </location>
</feature>
<sequence length="268" mass="29364">MAARRKAKSSGASCPAESVDVSSCSDMDVSRETRADSKRRLLRAKEAEAAAVPSPAPKKFAPRKTMASDLSKDSKSHKTLDPYDGDSENTSSQSDCPLSPKRRSVRLSDMETRVLSPLSTGGAKALAATTPMSQRVRRSYTRLRPEPESPSRRASHTSTPSEGFVSQRPSLFGFESLLTSAPLEDVSPLRLVPQETLQHLSAALDQTSLEQASPGKRKQCLPGIELGDDKARRKRCKIVKIGVREFEKLAAQMNAEFDEAEKFELIME</sequence>
<dbReference type="GO" id="GO:0005634">
    <property type="term" value="C:nucleus"/>
    <property type="evidence" value="ECO:0007669"/>
    <property type="project" value="UniProtKB-SubCell"/>
</dbReference>
<evidence type="ECO:0000259" key="11">
    <source>
        <dbReference type="Pfam" id="PF25220"/>
    </source>
</evidence>
<organism evidence="12 13">
    <name type="scientific">Petromyzon marinus</name>
    <name type="common">Sea lamprey</name>
    <dbReference type="NCBI Taxonomy" id="7757"/>
    <lineage>
        <taxon>Eukaryota</taxon>
        <taxon>Metazoa</taxon>
        <taxon>Chordata</taxon>
        <taxon>Craniata</taxon>
        <taxon>Vertebrata</taxon>
        <taxon>Cyclostomata</taxon>
        <taxon>Hyperoartia</taxon>
        <taxon>Petromyzontiformes</taxon>
        <taxon>Petromyzontidae</taxon>
        <taxon>Petromyzon</taxon>
    </lineage>
</organism>
<accession>A0AAJ7TIP4</accession>
<evidence type="ECO:0000256" key="6">
    <source>
        <dbReference type="ARBA" id="ARBA00023242"/>
    </source>
</evidence>
<evidence type="ECO:0000256" key="7">
    <source>
        <dbReference type="ARBA" id="ARBA00023306"/>
    </source>
</evidence>
<dbReference type="Pfam" id="PF25220">
    <property type="entry name" value="Sororin_C"/>
    <property type="match status" value="1"/>
</dbReference>
<dbReference type="GO" id="GO:0005694">
    <property type="term" value="C:chromosome"/>
    <property type="evidence" value="ECO:0007669"/>
    <property type="project" value="UniProtKB-SubCell"/>
</dbReference>
<dbReference type="CTD" id="113130"/>
<dbReference type="GeneID" id="116947202"/>
<dbReference type="AlphaFoldDB" id="A0AAJ7TIP4"/>
<evidence type="ECO:0000256" key="8">
    <source>
        <dbReference type="ARBA" id="ARBA00093465"/>
    </source>
</evidence>
<keyword evidence="7" id="KW-0131">Cell cycle</keyword>
<evidence type="ECO:0000256" key="3">
    <source>
        <dbReference type="ARBA" id="ARBA00022454"/>
    </source>
</evidence>
<comment type="similarity">
    <text evidence="8">Belongs to the sororin family.</text>
</comment>
<dbReference type="InterPro" id="IPR057337">
    <property type="entry name" value="Sororin_C"/>
</dbReference>
<feature type="region of interest" description="Disordered" evidence="9">
    <location>
        <begin position="1"/>
        <end position="167"/>
    </location>
</feature>
<evidence type="ECO:0000256" key="4">
    <source>
        <dbReference type="ARBA" id="ARBA00022618"/>
    </source>
</evidence>
<dbReference type="InterPro" id="IPR057261">
    <property type="entry name" value="Sororin-like_M"/>
</dbReference>
<keyword evidence="4" id="KW-0132">Cell division</keyword>
<evidence type="ECO:0000256" key="9">
    <source>
        <dbReference type="SAM" id="MobiDB-lite"/>
    </source>
</evidence>